<evidence type="ECO:0000313" key="15">
    <source>
        <dbReference type="EMBL" id="KAG5457564.1"/>
    </source>
</evidence>
<keyword evidence="16" id="KW-1185">Reference proteome</keyword>
<proteinExistence type="inferred from homology"/>
<keyword evidence="11" id="KW-1207">Sterol metabolism</keyword>
<dbReference type="GO" id="GO:0050613">
    <property type="term" value="F:Delta14-sterol reductase activity"/>
    <property type="evidence" value="ECO:0007669"/>
    <property type="project" value="TreeGrafter"/>
</dbReference>
<keyword evidence="8" id="KW-0756">Sterol biosynthesis</keyword>
<evidence type="ECO:0000256" key="8">
    <source>
        <dbReference type="ARBA" id="ARBA00023011"/>
    </source>
</evidence>
<evidence type="ECO:0000256" key="7">
    <source>
        <dbReference type="ARBA" id="ARBA00023002"/>
    </source>
</evidence>
<protein>
    <submittedName>
        <fullName evidence="15">Ergosterol biosynthesis ERG4/ERG24 family-domain-containing protein</fullName>
    </submittedName>
</protein>
<evidence type="ECO:0000256" key="3">
    <source>
        <dbReference type="ARBA" id="ARBA00022516"/>
    </source>
</evidence>
<comment type="similarity">
    <text evidence="2">Belongs to the ERG4/ERG24 family.</text>
</comment>
<dbReference type="EMBL" id="JAEFCI010009849">
    <property type="protein sequence ID" value="KAG5457564.1"/>
    <property type="molecule type" value="Genomic_DNA"/>
</dbReference>
<evidence type="ECO:0000256" key="2">
    <source>
        <dbReference type="ARBA" id="ARBA00005402"/>
    </source>
</evidence>
<keyword evidence="9" id="KW-0443">Lipid metabolism</keyword>
<evidence type="ECO:0000256" key="6">
    <source>
        <dbReference type="ARBA" id="ARBA00022989"/>
    </source>
</evidence>
<keyword evidence="5" id="KW-0752">Steroid biosynthesis</keyword>
<feature type="transmembrane region" description="Helical" evidence="14">
    <location>
        <begin position="142"/>
        <end position="160"/>
    </location>
</feature>
<name>A0A8H7ZR03_9FUNG</name>
<evidence type="ECO:0000313" key="16">
    <source>
        <dbReference type="Proteomes" id="UP000673691"/>
    </source>
</evidence>
<feature type="compositionally biased region" description="Basic and acidic residues" evidence="13">
    <location>
        <begin position="1"/>
        <end position="12"/>
    </location>
</feature>
<feature type="region of interest" description="Disordered" evidence="13">
    <location>
        <begin position="187"/>
        <end position="214"/>
    </location>
</feature>
<keyword evidence="7" id="KW-0560">Oxidoreductase</keyword>
<keyword evidence="3" id="KW-0444">Lipid biosynthesis</keyword>
<dbReference type="PANTHER" id="PTHR21257:SF52">
    <property type="entry name" value="DELTA(14)-STEROL REDUCTASE TM7SF2"/>
    <property type="match status" value="1"/>
</dbReference>
<feature type="region of interest" description="Disordered" evidence="13">
    <location>
        <begin position="1"/>
        <end position="20"/>
    </location>
</feature>
<evidence type="ECO:0000256" key="9">
    <source>
        <dbReference type="ARBA" id="ARBA00023098"/>
    </source>
</evidence>
<comment type="subcellular location">
    <subcellularLocation>
        <location evidence="1">Membrane</location>
        <topology evidence="1">Multi-pass membrane protein</topology>
    </subcellularLocation>
</comment>
<evidence type="ECO:0000256" key="1">
    <source>
        <dbReference type="ARBA" id="ARBA00004141"/>
    </source>
</evidence>
<keyword evidence="4 14" id="KW-0812">Transmembrane</keyword>
<evidence type="ECO:0000256" key="13">
    <source>
        <dbReference type="SAM" id="MobiDB-lite"/>
    </source>
</evidence>
<evidence type="ECO:0000256" key="11">
    <source>
        <dbReference type="ARBA" id="ARBA00023166"/>
    </source>
</evidence>
<dbReference type="GO" id="GO:0005789">
    <property type="term" value="C:endoplasmic reticulum membrane"/>
    <property type="evidence" value="ECO:0007669"/>
    <property type="project" value="TreeGrafter"/>
</dbReference>
<dbReference type="PANTHER" id="PTHR21257">
    <property type="entry name" value="DELTA(14)-STEROL REDUCTASE"/>
    <property type="match status" value="1"/>
</dbReference>
<dbReference type="Gene3D" id="1.20.120.1630">
    <property type="match status" value="1"/>
</dbReference>
<feature type="transmembrane region" description="Helical" evidence="14">
    <location>
        <begin position="377"/>
        <end position="396"/>
    </location>
</feature>
<evidence type="ECO:0000256" key="5">
    <source>
        <dbReference type="ARBA" id="ARBA00022955"/>
    </source>
</evidence>
<feature type="transmembrane region" description="Helical" evidence="14">
    <location>
        <begin position="447"/>
        <end position="473"/>
    </location>
</feature>
<dbReference type="InterPro" id="IPR018083">
    <property type="entry name" value="Sterol_reductase_CS"/>
</dbReference>
<keyword evidence="12" id="KW-0753">Steroid metabolism</keyword>
<evidence type="ECO:0000256" key="10">
    <source>
        <dbReference type="ARBA" id="ARBA00023136"/>
    </source>
</evidence>
<dbReference type="OrthoDB" id="5326588at2759"/>
<keyword evidence="10 14" id="KW-0472">Membrane</keyword>
<keyword evidence="6 14" id="KW-1133">Transmembrane helix</keyword>
<dbReference type="InterPro" id="IPR001171">
    <property type="entry name" value="ERG24_DHCR-like"/>
</dbReference>
<organism evidence="15 16">
    <name type="scientific">Olpidium bornovanus</name>
    <dbReference type="NCBI Taxonomy" id="278681"/>
    <lineage>
        <taxon>Eukaryota</taxon>
        <taxon>Fungi</taxon>
        <taxon>Fungi incertae sedis</taxon>
        <taxon>Olpidiomycota</taxon>
        <taxon>Olpidiomycotina</taxon>
        <taxon>Olpidiomycetes</taxon>
        <taxon>Olpidiales</taxon>
        <taxon>Olpidiaceae</taxon>
        <taxon>Olpidium</taxon>
    </lineage>
</organism>
<dbReference type="PROSITE" id="PS01018">
    <property type="entry name" value="STEROL_REDUCT_2"/>
    <property type="match status" value="1"/>
</dbReference>
<dbReference type="GO" id="GO:0006696">
    <property type="term" value="P:ergosterol biosynthetic process"/>
    <property type="evidence" value="ECO:0007669"/>
    <property type="project" value="TreeGrafter"/>
</dbReference>
<dbReference type="Pfam" id="PF01222">
    <property type="entry name" value="ERG4_ERG24"/>
    <property type="match status" value="2"/>
</dbReference>
<dbReference type="Proteomes" id="UP000673691">
    <property type="component" value="Unassembled WGS sequence"/>
</dbReference>
<feature type="transmembrane region" description="Helical" evidence="14">
    <location>
        <begin position="104"/>
        <end position="121"/>
    </location>
</feature>
<comment type="caution">
    <text evidence="15">The sequence shown here is derived from an EMBL/GenBank/DDBJ whole genome shotgun (WGS) entry which is preliminary data.</text>
</comment>
<sequence length="512" mass="56210">MGSKEGAEERTRGPAKPRRAASAAAASAAAASAAAALANPPTAALEFGGPVGAACCTALMPAAVFLLERLLAAPAPGLADPLASEDRPPRPLPSPAKGFLDPRAALYFAAWMAFVAAMYYFPWRREVEGVPLRDGKRLKYNANAVCTLGVTLAVAAAVTYCHGPAPLVDVYDRIPGLIVASVICADPSSSRARDPPVLTGRTRLRPSPRPDDPALPYNYNSTQFFMGRELNPRIGSLDLKYVCELRPGLIGWVVINLAAAAKQFQQAGRITDSMFLTILFQLWYVADSHISEQTNGDRFVPRALQKSVLTTMDITTDGFGFMLTFGDLVRPANRPSGRIRHWQTSVFLTPIARDSKVWVPFTYSLQARYLAVHPVDLGNGMALLVTLVNFLGYGIFRGANKQKDLFRSRPDCEASKAMTYITTKTGSKLITSGWWGMARHINYLGDWIMGLAWCLPCGLPAFPAVPYFYAAYFAGLLFHRQRRDDEKCARKYGGDWERYCRIVKWRIIPGVY</sequence>
<evidence type="ECO:0000256" key="12">
    <source>
        <dbReference type="ARBA" id="ARBA00023221"/>
    </source>
</evidence>
<evidence type="ECO:0000256" key="4">
    <source>
        <dbReference type="ARBA" id="ARBA00022692"/>
    </source>
</evidence>
<evidence type="ECO:0000256" key="14">
    <source>
        <dbReference type="SAM" id="Phobius"/>
    </source>
</evidence>
<reference evidence="15 16" key="1">
    <citation type="journal article" name="Sci. Rep.">
        <title>Genome-scale phylogenetic analyses confirm Olpidium as the closest living zoosporic fungus to the non-flagellated, terrestrial fungi.</title>
        <authorList>
            <person name="Chang Y."/>
            <person name="Rochon D."/>
            <person name="Sekimoto S."/>
            <person name="Wang Y."/>
            <person name="Chovatia M."/>
            <person name="Sandor L."/>
            <person name="Salamov A."/>
            <person name="Grigoriev I.V."/>
            <person name="Stajich J.E."/>
            <person name="Spatafora J.W."/>
        </authorList>
    </citation>
    <scope>NUCLEOTIDE SEQUENCE [LARGE SCALE GENOMIC DNA]</scope>
    <source>
        <strain evidence="15">S191</strain>
    </source>
</reference>
<dbReference type="AlphaFoldDB" id="A0A8H7ZR03"/>
<gene>
    <name evidence="15" type="ORF">BJ554DRAFT_2382</name>
</gene>
<accession>A0A8H7ZR03</accession>